<evidence type="ECO:0000313" key="4">
    <source>
        <dbReference type="Proteomes" id="UP001634393"/>
    </source>
</evidence>
<dbReference type="PANTHER" id="PTHR42938:SF7">
    <property type="entry name" value="ERYTHRONATE-4-PHOSPHATE DEHYDROGENASE FAMILY PROTEIN"/>
    <property type="match status" value="1"/>
</dbReference>
<sequence>MDFNEEEEVLISLRNMKENSDEEFNENGHTIIRHSPYQPSVKVSLPWFDLRVFYVRVSKCVINDDSTPEYLTLNHVPLNRDTLLEANGVRTSIYSDGVWTLLKRDRLDRRSEEVTFVSTDSIRMTASVKFEVFHKDVMVLSGSFELCHSNEPKNQSWTMNCDPDILTADGFLKGNRNNKYMDMGLESSSPAIEVYVAGCFSGSPIIFTKTLQLSHRRKQLRKGMQLESIPEYEATPSQTDDSSSLANQSRHDPDYKPNEENFCSPYPGMEYLEGEDGELTWFNAGVRVGVGIGLSVCLGVGIGVGLMVRTYQGTTRNFLRRLL</sequence>
<gene>
    <name evidence="3" type="ORF">ACJIZ3_000860</name>
</gene>
<feature type="region of interest" description="Disordered" evidence="1">
    <location>
        <begin position="226"/>
        <end position="260"/>
    </location>
</feature>
<comment type="caution">
    <text evidence="3">The sequence shown here is derived from an EMBL/GenBank/DDBJ whole genome shotgun (WGS) entry which is preliminary data.</text>
</comment>
<reference evidence="3 4" key="1">
    <citation type="submission" date="2024-12" db="EMBL/GenBank/DDBJ databases">
        <title>The unique morphological basis and parallel evolutionary history of personate flowers in Penstemon.</title>
        <authorList>
            <person name="Depatie T.H."/>
            <person name="Wessinger C.A."/>
        </authorList>
    </citation>
    <scope>NUCLEOTIDE SEQUENCE [LARGE SCALE GENOMIC DNA]</scope>
    <source>
        <strain evidence="3">WTNN_2</strain>
        <tissue evidence="3">Leaf</tissue>
    </source>
</reference>
<feature type="compositionally biased region" description="Basic and acidic residues" evidence="1">
    <location>
        <begin position="249"/>
        <end position="259"/>
    </location>
</feature>
<dbReference type="PANTHER" id="PTHR42938">
    <property type="entry name" value="FORMATE DEHYDROGENASE 1"/>
    <property type="match status" value="1"/>
</dbReference>
<dbReference type="Proteomes" id="UP001634393">
    <property type="component" value="Unassembled WGS sequence"/>
</dbReference>
<proteinExistence type="predicted"/>
<dbReference type="EMBL" id="JBJXBP010000002">
    <property type="protein sequence ID" value="KAL3843457.1"/>
    <property type="molecule type" value="Genomic_DNA"/>
</dbReference>
<feature type="transmembrane region" description="Helical" evidence="2">
    <location>
        <begin position="288"/>
        <end position="311"/>
    </location>
</feature>
<keyword evidence="4" id="KW-1185">Reference proteome</keyword>
<feature type="compositionally biased region" description="Polar residues" evidence="1">
    <location>
        <begin position="235"/>
        <end position="248"/>
    </location>
</feature>
<accession>A0ABD3U512</accession>
<keyword evidence="2" id="KW-1133">Transmembrane helix</keyword>
<keyword evidence="2" id="KW-0472">Membrane</keyword>
<organism evidence="3 4">
    <name type="scientific">Penstemon smallii</name>
    <dbReference type="NCBI Taxonomy" id="265156"/>
    <lineage>
        <taxon>Eukaryota</taxon>
        <taxon>Viridiplantae</taxon>
        <taxon>Streptophyta</taxon>
        <taxon>Embryophyta</taxon>
        <taxon>Tracheophyta</taxon>
        <taxon>Spermatophyta</taxon>
        <taxon>Magnoliopsida</taxon>
        <taxon>eudicotyledons</taxon>
        <taxon>Gunneridae</taxon>
        <taxon>Pentapetalae</taxon>
        <taxon>asterids</taxon>
        <taxon>lamiids</taxon>
        <taxon>Lamiales</taxon>
        <taxon>Plantaginaceae</taxon>
        <taxon>Cheloneae</taxon>
        <taxon>Penstemon</taxon>
    </lineage>
</organism>
<evidence type="ECO:0000256" key="2">
    <source>
        <dbReference type="SAM" id="Phobius"/>
    </source>
</evidence>
<keyword evidence="2" id="KW-0812">Transmembrane</keyword>
<protein>
    <recommendedName>
        <fullName evidence="5">Erythronate-4-phosphate dehydrogenase family protein</fullName>
    </recommendedName>
</protein>
<dbReference type="AlphaFoldDB" id="A0ABD3U512"/>
<name>A0ABD3U512_9LAMI</name>
<evidence type="ECO:0000313" key="3">
    <source>
        <dbReference type="EMBL" id="KAL3843457.1"/>
    </source>
</evidence>
<evidence type="ECO:0008006" key="5">
    <source>
        <dbReference type="Google" id="ProtNLM"/>
    </source>
</evidence>
<evidence type="ECO:0000256" key="1">
    <source>
        <dbReference type="SAM" id="MobiDB-lite"/>
    </source>
</evidence>